<evidence type="ECO:0000259" key="2">
    <source>
        <dbReference type="PROSITE" id="PS50846"/>
    </source>
</evidence>
<organism evidence="3 4">
    <name type="scientific">Ceratodon purpureus</name>
    <name type="common">Fire moss</name>
    <name type="synonym">Dicranum purpureum</name>
    <dbReference type="NCBI Taxonomy" id="3225"/>
    <lineage>
        <taxon>Eukaryota</taxon>
        <taxon>Viridiplantae</taxon>
        <taxon>Streptophyta</taxon>
        <taxon>Embryophyta</taxon>
        <taxon>Bryophyta</taxon>
        <taxon>Bryophytina</taxon>
        <taxon>Bryopsida</taxon>
        <taxon>Dicranidae</taxon>
        <taxon>Pseudoditrichales</taxon>
        <taxon>Ditrichaceae</taxon>
        <taxon>Ceratodon</taxon>
    </lineage>
</organism>
<dbReference type="EMBL" id="CM026423">
    <property type="protein sequence ID" value="KAG0584492.1"/>
    <property type="molecule type" value="Genomic_DNA"/>
</dbReference>
<dbReference type="CDD" id="cd00371">
    <property type="entry name" value="HMA"/>
    <property type="match status" value="1"/>
</dbReference>
<evidence type="ECO:0000313" key="4">
    <source>
        <dbReference type="Proteomes" id="UP000822688"/>
    </source>
</evidence>
<accession>A0A8T0IMM6</accession>
<dbReference type="SUPFAM" id="SSF55008">
    <property type="entry name" value="HMA, heavy metal-associated domain"/>
    <property type="match status" value="1"/>
</dbReference>
<keyword evidence="1" id="KW-0479">Metal-binding</keyword>
<feature type="domain" description="HMA" evidence="2">
    <location>
        <begin position="111"/>
        <end position="176"/>
    </location>
</feature>
<protein>
    <recommendedName>
        <fullName evidence="2">HMA domain-containing protein</fullName>
    </recommendedName>
</protein>
<reference evidence="3" key="1">
    <citation type="submission" date="2020-06" db="EMBL/GenBank/DDBJ databases">
        <title>WGS assembly of Ceratodon purpureus strain R40.</title>
        <authorList>
            <person name="Carey S.B."/>
            <person name="Jenkins J."/>
            <person name="Shu S."/>
            <person name="Lovell J.T."/>
            <person name="Sreedasyam A."/>
            <person name="Maumus F."/>
            <person name="Tiley G.P."/>
            <person name="Fernandez-Pozo N."/>
            <person name="Barry K."/>
            <person name="Chen C."/>
            <person name="Wang M."/>
            <person name="Lipzen A."/>
            <person name="Daum C."/>
            <person name="Saski C.A."/>
            <person name="Payton A.C."/>
            <person name="Mcbreen J.C."/>
            <person name="Conrad R.E."/>
            <person name="Kollar L.M."/>
            <person name="Olsson S."/>
            <person name="Huttunen S."/>
            <person name="Landis J.B."/>
            <person name="Wickett N.J."/>
            <person name="Johnson M.G."/>
            <person name="Rensing S.A."/>
            <person name="Grimwood J."/>
            <person name="Schmutz J."/>
            <person name="Mcdaniel S.F."/>
        </authorList>
    </citation>
    <scope>NUCLEOTIDE SEQUENCE</scope>
    <source>
        <strain evidence="3">R40</strain>
    </source>
</reference>
<dbReference type="PANTHER" id="PTHR22814">
    <property type="entry name" value="COPPER TRANSPORT PROTEIN ATOX1-RELATED"/>
    <property type="match status" value="1"/>
</dbReference>
<dbReference type="InterPro" id="IPR006121">
    <property type="entry name" value="HMA_dom"/>
</dbReference>
<proteinExistence type="predicted"/>
<evidence type="ECO:0000256" key="1">
    <source>
        <dbReference type="ARBA" id="ARBA00022723"/>
    </source>
</evidence>
<dbReference type="Gene3D" id="3.30.70.100">
    <property type="match status" value="1"/>
</dbReference>
<dbReference type="InterPro" id="IPR036163">
    <property type="entry name" value="HMA_dom_sf"/>
</dbReference>
<keyword evidence="4" id="KW-1185">Reference proteome</keyword>
<gene>
    <name evidence="3" type="ORF">KC19_3G213500</name>
</gene>
<sequence length="184" mass="21825">MARHNHGYYGEPPRYVYYPEPAFARDGVPYYDAVPVTFRQPPFSDDGFIRDFRRYDPDLGRSSHLPPEQVLVWREDESGAGPWWRNPDFPHGGHNGHRIYISEPEYQHSSEQTLELYVPLCCDNCERRVKDYLNDSPGVESVTADQWEKKVVVVGRNLRLHELLRRLQRDLDMPRSTFWEHRPR</sequence>
<dbReference type="AlphaFoldDB" id="A0A8T0IMM6"/>
<dbReference type="PROSITE" id="PS50846">
    <property type="entry name" value="HMA_2"/>
    <property type="match status" value="1"/>
</dbReference>
<dbReference type="GO" id="GO:0046872">
    <property type="term" value="F:metal ion binding"/>
    <property type="evidence" value="ECO:0007669"/>
    <property type="project" value="UniProtKB-KW"/>
</dbReference>
<name>A0A8T0IMM6_CERPU</name>
<comment type="caution">
    <text evidence="3">The sequence shown here is derived from an EMBL/GenBank/DDBJ whole genome shotgun (WGS) entry which is preliminary data.</text>
</comment>
<dbReference type="OrthoDB" id="689350at2759"/>
<dbReference type="Proteomes" id="UP000822688">
    <property type="component" value="Chromosome 3"/>
</dbReference>
<evidence type="ECO:0000313" key="3">
    <source>
        <dbReference type="EMBL" id="KAG0584492.1"/>
    </source>
</evidence>
<dbReference type="PANTHER" id="PTHR22814:SF336">
    <property type="entry name" value="HEAVY METAL-ASSOCIATED ISOPRENYLATED PLANT PROTEIN 23"/>
    <property type="match status" value="1"/>
</dbReference>